<gene>
    <name evidence="2" type="ORF">LCGC14_0950020</name>
</gene>
<organism evidence="2">
    <name type="scientific">marine sediment metagenome</name>
    <dbReference type="NCBI Taxonomy" id="412755"/>
    <lineage>
        <taxon>unclassified sequences</taxon>
        <taxon>metagenomes</taxon>
        <taxon>ecological metagenomes</taxon>
    </lineage>
</organism>
<reference evidence="2" key="1">
    <citation type="journal article" date="2015" name="Nature">
        <title>Complex archaea that bridge the gap between prokaryotes and eukaryotes.</title>
        <authorList>
            <person name="Spang A."/>
            <person name="Saw J.H."/>
            <person name="Jorgensen S.L."/>
            <person name="Zaremba-Niedzwiedzka K."/>
            <person name="Martijn J."/>
            <person name="Lind A.E."/>
            <person name="van Eijk R."/>
            <person name="Schleper C."/>
            <person name="Guy L."/>
            <person name="Ettema T.J."/>
        </authorList>
    </citation>
    <scope>NUCLEOTIDE SEQUENCE</scope>
</reference>
<feature type="region of interest" description="Disordered" evidence="1">
    <location>
        <begin position="18"/>
        <end position="46"/>
    </location>
</feature>
<dbReference type="EMBL" id="LAZR01003375">
    <property type="protein sequence ID" value="KKN19015.1"/>
    <property type="molecule type" value="Genomic_DNA"/>
</dbReference>
<proteinExistence type="predicted"/>
<sequence length="74" mass="8498">MSYLKKWKNALKSTRPIRPVSELETSLQSEPPAQRESRIQAQNESIPQVREKLPTFSVNIEIAEKLDVDDLVGY</sequence>
<dbReference type="AlphaFoldDB" id="A0A0F9NHK5"/>
<accession>A0A0F9NHK5</accession>
<evidence type="ECO:0000256" key="1">
    <source>
        <dbReference type="SAM" id="MobiDB-lite"/>
    </source>
</evidence>
<protein>
    <submittedName>
        <fullName evidence="2">Uncharacterized protein</fullName>
    </submittedName>
</protein>
<name>A0A0F9NHK5_9ZZZZ</name>
<comment type="caution">
    <text evidence="2">The sequence shown here is derived from an EMBL/GenBank/DDBJ whole genome shotgun (WGS) entry which is preliminary data.</text>
</comment>
<evidence type="ECO:0000313" key="2">
    <source>
        <dbReference type="EMBL" id="KKN19015.1"/>
    </source>
</evidence>